<gene>
    <name evidence="1" type="ORF">PUN28_005345</name>
</gene>
<keyword evidence="2" id="KW-1185">Reference proteome</keyword>
<evidence type="ECO:0000313" key="1">
    <source>
        <dbReference type="EMBL" id="KAL0126945.1"/>
    </source>
</evidence>
<reference evidence="1 2" key="1">
    <citation type="submission" date="2023-03" db="EMBL/GenBank/DDBJ databases">
        <title>High recombination rates correlate with genetic variation in Cardiocondyla obscurior ants.</title>
        <authorList>
            <person name="Errbii M."/>
        </authorList>
    </citation>
    <scope>NUCLEOTIDE SEQUENCE [LARGE SCALE GENOMIC DNA]</scope>
    <source>
        <strain evidence="1">Alpha-2009</strain>
        <tissue evidence="1">Whole body</tissue>
    </source>
</reference>
<proteinExistence type="predicted"/>
<name>A0AAW2GK28_9HYME</name>
<comment type="caution">
    <text evidence="1">The sequence shown here is derived from an EMBL/GenBank/DDBJ whole genome shotgun (WGS) entry which is preliminary data.</text>
</comment>
<accession>A0AAW2GK28</accession>
<sequence>MCFQAERKYRNADEENGDYTDYLKKKSRTYYASSKPNFLASSSSVGFSVSRSNLSRTVSVSCSTPSRSTRAGSPILFASSSPTNIGSYISSLFILSGKIYVEKKEKKK</sequence>
<dbReference type="AlphaFoldDB" id="A0AAW2GK28"/>
<organism evidence="1 2">
    <name type="scientific">Cardiocondyla obscurior</name>
    <dbReference type="NCBI Taxonomy" id="286306"/>
    <lineage>
        <taxon>Eukaryota</taxon>
        <taxon>Metazoa</taxon>
        <taxon>Ecdysozoa</taxon>
        <taxon>Arthropoda</taxon>
        <taxon>Hexapoda</taxon>
        <taxon>Insecta</taxon>
        <taxon>Pterygota</taxon>
        <taxon>Neoptera</taxon>
        <taxon>Endopterygota</taxon>
        <taxon>Hymenoptera</taxon>
        <taxon>Apocrita</taxon>
        <taxon>Aculeata</taxon>
        <taxon>Formicoidea</taxon>
        <taxon>Formicidae</taxon>
        <taxon>Myrmicinae</taxon>
        <taxon>Cardiocondyla</taxon>
    </lineage>
</organism>
<protein>
    <submittedName>
        <fullName evidence="1">Uncharacterized protein</fullName>
    </submittedName>
</protein>
<dbReference type="Proteomes" id="UP001430953">
    <property type="component" value="Unassembled WGS sequence"/>
</dbReference>
<dbReference type="EMBL" id="JADYXP020000004">
    <property type="protein sequence ID" value="KAL0126945.1"/>
    <property type="molecule type" value="Genomic_DNA"/>
</dbReference>
<evidence type="ECO:0000313" key="2">
    <source>
        <dbReference type="Proteomes" id="UP001430953"/>
    </source>
</evidence>